<dbReference type="RefSeq" id="WP_002679691.1">
    <property type="nucleotide sequence ID" value="NZ_CM001795.1"/>
</dbReference>
<reference evidence="12" key="1">
    <citation type="submission" date="2012-01" db="EMBL/GenBank/DDBJ databases">
        <title>The Genome Sequence of Treponema denticola H-22.</title>
        <authorList>
            <consortium name="The Broad Institute Genome Sequencing Platform"/>
            <person name="Earl A."/>
            <person name="Ward D."/>
            <person name="Feldgarden M."/>
            <person name="Gevers D."/>
            <person name="Blanton J.M."/>
            <person name="Fenno C.J."/>
            <person name="Baranova O.V."/>
            <person name="Mathney J."/>
            <person name="Dewhirst F.E."/>
            <person name="Izard J."/>
            <person name="Young S.K."/>
            <person name="Zeng Q."/>
            <person name="Gargeya S."/>
            <person name="Fitzgerald M."/>
            <person name="Haas B."/>
            <person name="Abouelleil A."/>
            <person name="Alvarado L."/>
            <person name="Arachchi H.M."/>
            <person name="Berlin A."/>
            <person name="Chapman S.B."/>
            <person name="Gearin G."/>
            <person name="Goldberg J."/>
            <person name="Griggs A."/>
            <person name="Gujja S."/>
            <person name="Hansen M."/>
            <person name="Heiman D."/>
            <person name="Howarth C."/>
            <person name="Larimer J."/>
            <person name="Lui A."/>
            <person name="MacDonald P.J.P."/>
            <person name="McCowen C."/>
            <person name="Montmayeur A."/>
            <person name="Murphy C."/>
            <person name="Neiman D."/>
            <person name="Pearson M."/>
            <person name="Priest M."/>
            <person name="Roberts A."/>
            <person name="Saif S."/>
            <person name="Shea T."/>
            <person name="Sisk P."/>
            <person name="Stolte C."/>
            <person name="Sykes S."/>
            <person name="Wortman J."/>
            <person name="Nusbaum C."/>
            <person name="Birren B."/>
        </authorList>
    </citation>
    <scope>NUCLEOTIDE SEQUENCE [LARGE SCALE GENOMIC DNA]</scope>
    <source>
        <strain evidence="12">H-22</strain>
    </source>
</reference>
<dbReference type="InterPro" id="IPR006153">
    <property type="entry name" value="Cation/H_exchanger_TM"/>
</dbReference>
<evidence type="ECO:0000256" key="7">
    <source>
        <dbReference type="ARBA" id="ARBA00023065"/>
    </source>
</evidence>
<comment type="subcellular location">
    <subcellularLocation>
        <location evidence="1">Membrane</location>
        <topology evidence="1">Multi-pass membrane protein</topology>
    </subcellularLocation>
</comment>
<dbReference type="Proteomes" id="UP000011705">
    <property type="component" value="Chromosome"/>
</dbReference>
<feature type="transmembrane region" description="Helical" evidence="10">
    <location>
        <begin position="138"/>
        <end position="162"/>
    </location>
</feature>
<protein>
    <recommendedName>
        <fullName evidence="11">Cation/H+ exchanger transmembrane domain-containing protein</fullName>
    </recommendedName>
</protein>
<dbReference type="Pfam" id="PF00999">
    <property type="entry name" value="Na_H_Exchanger"/>
    <property type="match status" value="1"/>
</dbReference>
<keyword evidence="2" id="KW-0813">Transport</keyword>
<dbReference type="GeneID" id="2741528"/>
<evidence type="ECO:0000259" key="11">
    <source>
        <dbReference type="Pfam" id="PF00999"/>
    </source>
</evidence>
<keyword evidence="4 10" id="KW-0812">Transmembrane</keyword>
<evidence type="ECO:0000256" key="1">
    <source>
        <dbReference type="ARBA" id="ARBA00004141"/>
    </source>
</evidence>
<evidence type="ECO:0000256" key="9">
    <source>
        <dbReference type="ARBA" id="ARBA00023201"/>
    </source>
</evidence>
<keyword evidence="8 10" id="KW-0472">Membrane</keyword>
<dbReference type="PATRIC" id="fig|999432.5.peg.714"/>
<dbReference type="PANTHER" id="PTHR43562:SF3">
    <property type="entry name" value="SODIUM ION_PROTON EXCHANGER (EUROFUNG)"/>
    <property type="match status" value="1"/>
</dbReference>
<keyword evidence="6" id="KW-0915">Sodium</keyword>
<evidence type="ECO:0000256" key="3">
    <source>
        <dbReference type="ARBA" id="ARBA00022449"/>
    </source>
</evidence>
<dbReference type="GO" id="GO:0006814">
    <property type="term" value="P:sodium ion transport"/>
    <property type="evidence" value="ECO:0007669"/>
    <property type="project" value="UniProtKB-KW"/>
</dbReference>
<gene>
    <name evidence="12" type="ORF">HMPREF9726_00686</name>
</gene>
<evidence type="ECO:0000256" key="2">
    <source>
        <dbReference type="ARBA" id="ARBA00022448"/>
    </source>
</evidence>
<dbReference type="GO" id="GO:0015297">
    <property type="term" value="F:antiporter activity"/>
    <property type="evidence" value="ECO:0007669"/>
    <property type="project" value="UniProtKB-KW"/>
</dbReference>
<comment type="caution">
    <text evidence="12">The sequence shown here is derived from an EMBL/GenBank/DDBJ whole genome shotgun (WGS) entry which is preliminary data.</text>
</comment>
<evidence type="ECO:0000256" key="8">
    <source>
        <dbReference type="ARBA" id="ARBA00023136"/>
    </source>
</evidence>
<keyword evidence="9" id="KW-0739">Sodium transport</keyword>
<proteinExistence type="predicted"/>
<dbReference type="InterPro" id="IPR038770">
    <property type="entry name" value="Na+/solute_symporter_sf"/>
</dbReference>
<dbReference type="Gene3D" id="1.20.1530.20">
    <property type="match status" value="1"/>
</dbReference>
<sequence>MSAGEIPIGEIALQIVLSVGIIVIVAKYLGLLAKKLNIPQVAGEIVAGLLLRYLPFFRNFGGVEPNIIYAETNQFIGYMSEIGVILIMFSAGLGTNLKSLVASGIKSTVIAACGVIVPLVLGTAMALGFWGFDGFGTPVFYQALFIGTILTATSVSITVAALKELGKINSEVGQTIISAAIIDDVLGIIALTVVLGASSGKGDYLALIIKTAAFFAASLVVGYVIYRIFKWYDKRHPHTHRISIYGLGVALIFAYCTERFFGIADITGAYVAGVVLCNLHDASYMEKKIDINSYMFFSPIFFTSIGLKTDFSGLNMSLLWFSIAFVLVGCISKIIGCGGSALTLGFKRKESLQIGLGMMVRGEVALIVAQKGLAVGMVKAEYFAPVILLIIVSSMIVPILLGKAFSDRTFEPPMKEQV</sequence>
<keyword evidence="3" id="KW-0050">Antiport</keyword>
<feature type="transmembrane region" description="Helical" evidence="10">
    <location>
        <begin position="382"/>
        <end position="401"/>
    </location>
</feature>
<feature type="transmembrane region" description="Helical" evidence="10">
    <location>
        <begin position="319"/>
        <end position="346"/>
    </location>
</feature>
<organism evidence="12">
    <name type="scientific">Treponema denticola H-22</name>
    <dbReference type="NCBI Taxonomy" id="999432"/>
    <lineage>
        <taxon>Bacteria</taxon>
        <taxon>Pseudomonadati</taxon>
        <taxon>Spirochaetota</taxon>
        <taxon>Spirochaetia</taxon>
        <taxon>Spirochaetales</taxon>
        <taxon>Treponemataceae</taxon>
        <taxon>Treponema</taxon>
    </lineage>
</organism>
<accession>A0A0E2E6L1</accession>
<evidence type="ECO:0000256" key="10">
    <source>
        <dbReference type="SAM" id="Phobius"/>
    </source>
</evidence>
<feature type="transmembrane region" description="Helical" evidence="10">
    <location>
        <begin position="174"/>
        <end position="198"/>
    </location>
</feature>
<dbReference type="GO" id="GO:0016020">
    <property type="term" value="C:membrane"/>
    <property type="evidence" value="ECO:0007669"/>
    <property type="project" value="UniProtKB-SubCell"/>
</dbReference>
<evidence type="ECO:0000313" key="12">
    <source>
        <dbReference type="EMBL" id="EMB34920.1"/>
    </source>
</evidence>
<keyword evidence="7" id="KW-0406">Ion transport</keyword>
<evidence type="ECO:0000256" key="4">
    <source>
        <dbReference type="ARBA" id="ARBA00022692"/>
    </source>
</evidence>
<dbReference type="HOGENOM" id="CLU_005126_7_1_12"/>
<dbReference type="EMBL" id="AGDV01000006">
    <property type="protein sequence ID" value="EMB34920.1"/>
    <property type="molecule type" value="Genomic_DNA"/>
</dbReference>
<feature type="transmembrane region" description="Helical" evidence="10">
    <location>
        <begin position="6"/>
        <end position="29"/>
    </location>
</feature>
<feature type="transmembrane region" description="Helical" evidence="10">
    <location>
        <begin position="109"/>
        <end position="132"/>
    </location>
</feature>
<name>A0A0E2E6L1_TREDN</name>
<feature type="transmembrane region" description="Helical" evidence="10">
    <location>
        <begin position="238"/>
        <end position="255"/>
    </location>
</feature>
<evidence type="ECO:0000256" key="6">
    <source>
        <dbReference type="ARBA" id="ARBA00023053"/>
    </source>
</evidence>
<keyword evidence="5 10" id="KW-1133">Transmembrane helix</keyword>
<evidence type="ECO:0000256" key="5">
    <source>
        <dbReference type="ARBA" id="ARBA00022989"/>
    </source>
</evidence>
<dbReference type="PANTHER" id="PTHR43562">
    <property type="entry name" value="NAPA-TYPE SODIUM/HYDROGEN ANTIPORTER"/>
    <property type="match status" value="1"/>
</dbReference>
<dbReference type="AlphaFoldDB" id="A0A0E2E6L1"/>
<dbReference type="GO" id="GO:1902600">
    <property type="term" value="P:proton transmembrane transport"/>
    <property type="evidence" value="ECO:0007669"/>
    <property type="project" value="InterPro"/>
</dbReference>
<feature type="domain" description="Cation/H+ exchanger transmembrane" evidence="11">
    <location>
        <begin position="23"/>
        <end position="400"/>
    </location>
</feature>
<feature type="transmembrane region" description="Helical" evidence="10">
    <location>
        <begin position="204"/>
        <end position="226"/>
    </location>
</feature>